<reference evidence="5 6" key="1">
    <citation type="submission" date="2024-08" db="EMBL/GenBank/DDBJ databases">
        <title>Gnathostoma spinigerum genome.</title>
        <authorList>
            <person name="Gonzalez-Bertolin B."/>
            <person name="Monzon S."/>
            <person name="Zaballos A."/>
            <person name="Jimenez P."/>
            <person name="Dekumyoy P."/>
            <person name="Varona S."/>
            <person name="Cuesta I."/>
            <person name="Sumanam S."/>
            <person name="Adisakwattana P."/>
            <person name="Gasser R.B."/>
            <person name="Hernandez-Gonzalez A."/>
            <person name="Young N.D."/>
            <person name="Perteguer M.J."/>
        </authorList>
    </citation>
    <scope>NUCLEOTIDE SEQUENCE [LARGE SCALE GENOMIC DNA]</scope>
    <source>
        <strain evidence="5">AL3</strain>
        <tissue evidence="5">Liver</tissue>
    </source>
</reference>
<dbReference type="PROSITE" id="PS51304">
    <property type="entry name" value="GALECTIN"/>
    <property type="match status" value="1"/>
</dbReference>
<keyword evidence="3" id="KW-0732">Signal</keyword>
<feature type="compositionally biased region" description="Polar residues" evidence="2">
    <location>
        <begin position="689"/>
        <end position="698"/>
    </location>
</feature>
<dbReference type="InterPro" id="IPR013320">
    <property type="entry name" value="ConA-like_dom_sf"/>
</dbReference>
<feature type="region of interest" description="Disordered" evidence="2">
    <location>
        <begin position="167"/>
        <end position="407"/>
    </location>
</feature>
<feature type="signal peptide" evidence="3">
    <location>
        <begin position="1"/>
        <end position="23"/>
    </location>
</feature>
<feature type="compositionally biased region" description="Acidic residues" evidence="2">
    <location>
        <begin position="632"/>
        <end position="645"/>
    </location>
</feature>
<evidence type="ECO:0000313" key="5">
    <source>
        <dbReference type="EMBL" id="MFH4979589.1"/>
    </source>
</evidence>
<dbReference type="EMBL" id="JBGFUD010004387">
    <property type="protein sequence ID" value="MFH4979589.1"/>
    <property type="molecule type" value="Genomic_DNA"/>
</dbReference>
<feature type="compositionally biased region" description="Polar residues" evidence="2">
    <location>
        <begin position="264"/>
        <end position="283"/>
    </location>
</feature>
<dbReference type="SMART" id="SM00908">
    <property type="entry name" value="Gal-bind_lectin"/>
    <property type="match status" value="1"/>
</dbReference>
<dbReference type="InterPro" id="IPR044156">
    <property type="entry name" value="Galectin-like"/>
</dbReference>
<dbReference type="PANTHER" id="PTHR11346:SF116">
    <property type="entry name" value="GALECTIN"/>
    <property type="match status" value="1"/>
</dbReference>
<dbReference type="Pfam" id="PF00337">
    <property type="entry name" value="Gal-bind_lectin"/>
    <property type="match status" value="1"/>
</dbReference>
<evidence type="ECO:0000313" key="6">
    <source>
        <dbReference type="Proteomes" id="UP001608902"/>
    </source>
</evidence>
<gene>
    <name evidence="5" type="ORF">AB6A40_006298</name>
</gene>
<dbReference type="PANTHER" id="PTHR11346">
    <property type="entry name" value="GALECTIN"/>
    <property type="match status" value="1"/>
</dbReference>
<comment type="caution">
    <text evidence="5">The sequence shown here is derived from an EMBL/GenBank/DDBJ whole genome shotgun (WGS) entry which is preliminary data.</text>
</comment>
<name>A0ABD6EHZ7_9BILA</name>
<evidence type="ECO:0000256" key="1">
    <source>
        <dbReference type="ARBA" id="ARBA00022734"/>
    </source>
</evidence>
<dbReference type="SMART" id="SM00276">
    <property type="entry name" value="GLECT"/>
    <property type="match status" value="1"/>
</dbReference>
<protein>
    <recommendedName>
        <fullName evidence="4">Galectin domain-containing protein</fullName>
    </recommendedName>
</protein>
<proteinExistence type="predicted"/>
<dbReference type="InterPro" id="IPR001079">
    <property type="entry name" value="Galectin_CRD"/>
</dbReference>
<feature type="compositionally biased region" description="Basic and acidic residues" evidence="2">
    <location>
        <begin position="527"/>
        <end position="536"/>
    </location>
</feature>
<feature type="compositionally biased region" description="Basic residues" evidence="2">
    <location>
        <begin position="576"/>
        <end position="592"/>
    </location>
</feature>
<feature type="compositionally biased region" description="Low complexity" evidence="2">
    <location>
        <begin position="699"/>
        <end position="713"/>
    </location>
</feature>
<dbReference type="Gene3D" id="2.60.120.200">
    <property type="match status" value="1"/>
</dbReference>
<feature type="region of interest" description="Disordered" evidence="2">
    <location>
        <begin position="681"/>
        <end position="725"/>
    </location>
</feature>
<feature type="compositionally biased region" description="Basic residues" evidence="2">
    <location>
        <begin position="321"/>
        <end position="330"/>
    </location>
</feature>
<feature type="chain" id="PRO_5044753252" description="Galectin domain-containing protein" evidence="3">
    <location>
        <begin position="24"/>
        <end position="1049"/>
    </location>
</feature>
<dbReference type="GO" id="GO:0030246">
    <property type="term" value="F:carbohydrate binding"/>
    <property type="evidence" value="ECO:0007669"/>
    <property type="project" value="UniProtKB-KW"/>
</dbReference>
<evidence type="ECO:0000256" key="2">
    <source>
        <dbReference type="SAM" id="MobiDB-lite"/>
    </source>
</evidence>
<dbReference type="Proteomes" id="UP001608902">
    <property type="component" value="Unassembled WGS sequence"/>
</dbReference>
<feature type="region of interest" description="Disordered" evidence="2">
    <location>
        <begin position="507"/>
        <end position="648"/>
    </location>
</feature>
<feature type="compositionally biased region" description="Basic and acidic residues" evidence="2">
    <location>
        <begin position="442"/>
        <end position="451"/>
    </location>
</feature>
<organism evidence="5 6">
    <name type="scientific">Gnathostoma spinigerum</name>
    <dbReference type="NCBI Taxonomy" id="75299"/>
    <lineage>
        <taxon>Eukaryota</taxon>
        <taxon>Metazoa</taxon>
        <taxon>Ecdysozoa</taxon>
        <taxon>Nematoda</taxon>
        <taxon>Chromadorea</taxon>
        <taxon>Rhabditida</taxon>
        <taxon>Spirurina</taxon>
        <taxon>Gnathostomatomorpha</taxon>
        <taxon>Gnathostomatoidea</taxon>
        <taxon>Gnathostomatidae</taxon>
        <taxon>Gnathostoma</taxon>
    </lineage>
</organism>
<accession>A0ABD6EHZ7</accession>
<dbReference type="SUPFAM" id="SSF49899">
    <property type="entry name" value="Concanavalin A-like lectins/glucanases"/>
    <property type="match status" value="1"/>
</dbReference>
<dbReference type="AlphaFoldDB" id="A0ABD6EHZ7"/>
<feature type="region of interest" description="Disordered" evidence="2">
    <location>
        <begin position="423"/>
        <end position="492"/>
    </location>
</feature>
<keyword evidence="6" id="KW-1185">Reference proteome</keyword>
<evidence type="ECO:0000256" key="3">
    <source>
        <dbReference type="SAM" id="SignalP"/>
    </source>
</evidence>
<sequence>MVSVGSVASIFRIIFVIALLCEGSPGSCPKCEQCGKFAKLLPSITAALEQYVRLLYKASRSYNCAIETKKDCFKLASKTSRWTENALKICNISAGSTVDYLLWFDSVSGFPHRLQIQTKISSLSNRHLSSAGITLKSARTLGSRIAHAKSMNPRSLWSGRRLRKLPKPLKRQHSARFDDETAISETMTQKSRDSEPGALRRKSFNSDDEGVEVSNADVTGDETKRKIRNVPGSAASRTRSRKLSRLPKNQSSAPSDGGMKMNNDETGMSETMSQNSMDSTSGASRRKSFNSDDEAVEVSNADVTGDETKRKIRNVPGSLASRRRSRKMPRLVRNQSSAPSDGGMKMNNDETAMRETMSQKSRDSRSGASRQKTSNSDDEEVEASNADVTGDETKQKIRNIPGSVTSKRRSRILSRLLMNQFSAPSDDGIKMNNDENEMSETMPRKSRESRSRASRRKSFNSDDEGVETGNADVAGDEIRQKVRNVPGSVTSRRRSRILSRLLMNQFSAPSDDGMKMNNDETAMSETMPRKSRDSRSRASRRKSFNSDDEGVEASSADVTGDGNGRQRPIFSGSVPFRRRLRKLSRLPMHRSLKPFDGGRKMNNDESAASETMPQTLRDSESGGSRRKSFSSNDEEDPMDNADDTEGEIRQRVRYVPDLARLERRLRKLPLALKHKYFVPSDDGTKMNNDETAMGESTPQTVTDSDSESSETQTAMPQSTSAPVNDEVSMEDAGVTMNEITPPPVKDFKKNESCQGTLWIPSPIQEPVVSIPTPWISSVEPTIQINDTLVVHGHLAFNKKKFGVTVWSGTVNPTLEDIVFVILFQVDHYKVMHKTFGSGLWKRIETGELDEPLNGNFVFKLSYQNVDNQPTWVISVGSSKQSQTIRTKPIAPLDDGRKMYSVHGDIRITSLYWTGRKVTHPHVGFPEGKLPIGQRLVVHGIPRSETFTFDFDSTLNANDIPLHFRKSSENVGRNNRRKDVWGKGEIGGGQPFRTGVPTTIVFYKAAKEMLIFVDNVLKYRYKHRLLPGEDYRGVTQWEHFDTGGIHIMIC</sequence>
<feature type="domain" description="Galectin" evidence="4">
    <location>
        <begin position="921"/>
        <end position="1047"/>
    </location>
</feature>
<keyword evidence="1" id="KW-0430">Lectin</keyword>
<evidence type="ECO:0000259" key="4">
    <source>
        <dbReference type="PROSITE" id="PS51304"/>
    </source>
</evidence>
<feature type="compositionally biased region" description="Polar residues" evidence="2">
    <location>
        <begin position="604"/>
        <end position="616"/>
    </location>
</feature>